<dbReference type="InterPro" id="IPR042532">
    <property type="entry name" value="EXOC3/Sec6_C"/>
</dbReference>
<gene>
    <name evidence="3" type="primary">LOC114666350</name>
</gene>
<dbReference type="RefSeq" id="XP_028677006.1">
    <property type="nucleotide sequence ID" value="XM_028821173.2"/>
</dbReference>
<evidence type="ECO:0000256" key="2">
    <source>
        <dbReference type="SAM" id="MobiDB-lite"/>
    </source>
</evidence>
<dbReference type="OrthoDB" id="190098at2759"/>
<dbReference type="GO" id="GO:0000145">
    <property type="term" value="C:exocyst"/>
    <property type="evidence" value="ECO:0007669"/>
    <property type="project" value="InterPro"/>
</dbReference>
<dbReference type="PANTHER" id="PTHR21292">
    <property type="entry name" value="EXOCYST COMPLEX COMPONENT SEC6-RELATED"/>
    <property type="match status" value="1"/>
</dbReference>
<reference evidence="3" key="3">
    <citation type="submission" date="2025-09" db="UniProtKB">
        <authorList>
            <consortium name="Ensembl"/>
        </authorList>
    </citation>
    <scope>IDENTIFICATION</scope>
</reference>
<dbReference type="Ensembl" id="ENSECRT00000027375.1">
    <property type="protein sequence ID" value="ENSECRP00000026814.1"/>
    <property type="gene ID" value="ENSECRG00000018122.1"/>
</dbReference>
<evidence type="ECO:0000256" key="1">
    <source>
        <dbReference type="ARBA" id="ARBA00009447"/>
    </source>
</evidence>
<evidence type="ECO:0000313" key="3">
    <source>
        <dbReference type="Ensembl" id="ENSECRP00000026814.1"/>
    </source>
</evidence>
<dbReference type="GeneTree" id="ENSGT01030000234613"/>
<dbReference type="GeneID" id="114666350"/>
<dbReference type="GO" id="GO:0006887">
    <property type="term" value="P:exocytosis"/>
    <property type="evidence" value="ECO:0007669"/>
    <property type="project" value="InterPro"/>
</dbReference>
<feature type="region of interest" description="Disordered" evidence="2">
    <location>
        <begin position="196"/>
        <end position="218"/>
    </location>
</feature>
<keyword evidence="4" id="KW-1185">Reference proteome</keyword>
<feature type="compositionally biased region" description="Low complexity" evidence="2">
    <location>
        <begin position="36"/>
        <end position="45"/>
    </location>
</feature>
<comment type="similarity">
    <text evidence="1">Belongs to the SEC6 family.</text>
</comment>
<dbReference type="Gene3D" id="1.10.357.70">
    <property type="entry name" value="Exocyst complex component Sec6, C-terminal domain"/>
    <property type="match status" value="1"/>
</dbReference>
<feature type="compositionally biased region" description="Basic and acidic residues" evidence="2">
    <location>
        <begin position="196"/>
        <end position="206"/>
    </location>
</feature>
<dbReference type="GO" id="GO:0000149">
    <property type="term" value="F:SNARE binding"/>
    <property type="evidence" value="ECO:0007669"/>
    <property type="project" value="TreeGrafter"/>
</dbReference>
<protein>
    <recommendedName>
        <fullName evidence="5">Tumor necrosis factor alpha-induced protein 2</fullName>
    </recommendedName>
</protein>
<dbReference type="Pfam" id="PF06046">
    <property type="entry name" value="Sec6"/>
    <property type="match status" value="1"/>
</dbReference>
<proteinExistence type="inferred from homology"/>
<accession>A0A8C4XFD5</accession>
<reference evidence="3" key="2">
    <citation type="submission" date="2025-08" db="UniProtKB">
        <authorList>
            <consortium name="Ensembl"/>
        </authorList>
    </citation>
    <scope>IDENTIFICATION</scope>
</reference>
<organism evidence="3 4">
    <name type="scientific">Erpetoichthys calabaricus</name>
    <name type="common">Rope fish</name>
    <name type="synonym">Calamoichthys calabaricus</name>
    <dbReference type="NCBI Taxonomy" id="27687"/>
    <lineage>
        <taxon>Eukaryota</taxon>
        <taxon>Metazoa</taxon>
        <taxon>Chordata</taxon>
        <taxon>Craniata</taxon>
        <taxon>Vertebrata</taxon>
        <taxon>Euteleostomi</taxon>
        <taxon>Actinopterygii</taxon>
        <taxon>Polypteriformes</taxon>
        <taxon>Polypteridae</taxon>
        <taxon>Erpetoichthys</taxon>
    </lineage>
</organism>
<dbReference type="AlphaFoldDB" id="A0A8C4XFD5"/>
<evidence type="ECO:0000313" key="4">
    <source>
        <dbReference type="Proteomes" id="UP000694620"/>
    </source>
</evidence>
<dbReference type="GO" id="GO:0051601">
    <property type="term" value="P:exocyst localization"/>
    <property type="evidence" value="ECO:0007669"/>
    <property type="project" value="TreeGrafter"/>
</dbReference>
<dbReference type="Proteomes" id="UP000694620">
    <property type="component" value="Chromosome 16"/>
</dbReference>
<sequence length="705" mass="82079">MPLLCFSCMQFSCWIERYKKGFQDKTPVEPPPSLGTNLENVTNTTDTEDTSGEAAMASSPESPNKDSDHGKDADERNPGSPEKKNKSIKLLPFLRRKKGSKTKSNDRSSPPPVQTFEECLEQRRLSQASRLLIELEQTCYHDDGEETQKKRDEINQQYEQLMAIICKAARDAITCSSEDLVLLQSAVNAIEQEEKQDQRYLEESKRNPKIQGARPREWRKKHDKVLKETVESRMDDIEDMSSCEKFSSSVKKNIFKMGMRVKEDLISVVKNIKDCYPEEYDICNFYAQLYHTAFSSHIQRLVDFELDPEDCSYLLCWLNDYYPNDVLKHKDLEGHINSNLLGRLVQETTLYYLESTFLTNRQGDLKKWLSNALEICQSPWLSGEYPKEINGVYNSDLAIHVIQCMDTAAQTARQISEDILKKVMPIILEELEVFLVRYQTFMMVFINRKEKRENRTAVVLANMPCYQSFRNYINQQQFFEEDSKKKCLEVLSRLENIGCEYLLKIFYEALKPNYKGLVTPKWMDDSSLVNLLKNADKQMKEFKKMETTCFLDLVNRLHFSVIAEYIRRIMKKKIKLRNQKTQEQVANQICAESEQIHQLFTDYGSTENWLQPILPKVAEVLRLQEASSIQLEIATMVRDYPDIREHHVSALLEIKPNLSPEEVRNIKKVLRVSGQNNWESNRESRPFFSKVHVNSNLIARLTSVI</sequence>
<feature type="region of interest" description="Disordered" evidence="2">
    <location>
        <begin position="24"/>
        <end position="115"/>
    </location>
</feature>
<name>A0A8C4XFD5_ERPCA</name>
<dbReference type="InterPro" id="IPR010326">
    <property type="entry name" value="EXOC3/Sec6"/>
</dbReference>
<feature type="compositionally biased region" description="Basic and acidic residues" evidence="2">
    <location>
        <begin position="63"/>
        <end position="85"/>
    </location>
</feature>
<evidence type="ECO:0008006" key="5">
    <source>
        <dbReference type="Google" id="ProtNLM"/>
    </source>
</evidence>
<dbReference type="PANTHER" id="PTHR21292:SF4">
    <property type="entry name" value="TUMOR NECROSIS FACTOR ALPHA-INDUCED PROTEIN 2"/>
    <property type="match status" value="1"/>
</dbReference>
<reference evidence="3" key="1">
    <citation type="submission" date="2021-06" db="EMBL/GenBank/DDBJ databases">
        <authorList>
            <consortium name="Wellcome Sanger Institute Data Sharing"/>
        </authorList>
    </citation>
    <scope>NUCLEOTIDE SEQUENCE [LARGE SCALE GENOMIC DNA]</scope>
</reference>